<organism evidence="2 3">
    <name type="scientific">Bordetella genomosp. 9</name>
    <dbReference type="NCBI Taxonomy" id="1416803"/>
    <lineage>
        <taxon>Bacteria</taxon>
        <taxon>Pseudomonadati</taxon>
        <taxon>Pseudomonadota</taxon>
        <taxon>Betaproteobacteria</taxon>
        <taxon>Burkholderiales</taxon>
        <taxon>Alcaligenaceae</taxon>
        <taxon>Bordetella</taxon>
    </lineage>
</organism>
<gene>
    <name evidence="2" type="ORF">CAL26_21075</name>
</gene>
<keyword evidence="1" id="KW-0472">Membrane</keyword>
<dbReference type="RefSeq" id="WP_094848662.1">
    <property type="nucleotide sequence ID" value="NZ_NEVJ01000003.1"/>
</dbReference>
<feature type="transmembrane region" description="Helical" evidence="1">
    <location>
        <begin position="31"/>
        <end position="48"/>
    </location>
</feature>
<keyword evidence="1" id="KW-1133">Transmembrane helix</keyword>
<accession>A0A261R4V1</accession>
<dbReference type="AlphaFoldDB" id="A0A261R4V1"/>
<keyword evidence="3" id="KW-1185">Reference proteome</keyword>
<dbReference type="Proteomes" id="UP000216857">
    <property type="component" value="Unassembled WGS sequence"/>
</dbReference>
<keyword evidence="1" id="KW-0812">Transmembrane</keyword>
<evidence type="ECO:0000313" key="2">
    <source>
        <dbReference type="EMBL" id="OZI20049.1"/>
    </source>
</evidence>
<protein>
    <submittedName>
        <fullName evidence="2">Uncharacterized protein</fullName>
    </submittedName>
</protein>
<comment type="caution">
    <text evidence="2">The sequence shown here is derived from an EMBL/GenBank/DDBJ whole genome shotgun (WGS) entry which is preliminary data.</text>
</comment>
<proteinExistence type="predicted"/>
<reference evidence="2" key="1">
    <citation type="submission" date="2017-05" db="EMBL/GenBank/DDBJ databases">
        <title>Complete and WGS of Bordetella genogroups.</title>
        <authorList>
            <person name="Spilker T."/>
            <person name="Lipuma J."/>
        </authorList>
    </citation>
    <scope>NUCLEOTIDE SEQUENCE</scope>
    <source>
        <strain evidence="2">AU21707</strain>
    </source>
</reference>
<evidence type="ECO:0000256" key="1">
    <source>
        <dbReference type="SAM" id="Phobius"/>
    </source>
</evidence>
<evidence type="ECO:0000313" key="3">
    <source>
        <dbReference type="Proteomes" id="UP000216857"/>
    </source>
</evidence>
<name>A0A261R4V1_9BORD</name>
<dbReference type="EMBL" id="NEVJ01000003">
    <property type="protein sequence ID" value="OZI20049.1"/>
    <property type="molecule type" value="Genomic_DNA"/>
</dbReference>
<sequence length="66" mass="7043">MIVRSADSGVPAAVGVAGAGYTYLGLPLSDWVSIFTIVYLFVHAVAIAPRALETIRKVVAHFKNKN</sequence>